<organism evidence="2 3">
    <name type="scientific">Mycena rosella</name>
    <name type="common">Pink bonnet</name>
    <name type="synonym">Agaricus rosellus</name>
    <dbReference type="NCBI Taxonomy" id="1033263"/>
    <lineage>
        <taxon>Eukaryota</taxon>
        <taxon>Fungi</taxon>
        <taxon>Dikarya</taxon>
        <taxon>Basidiomycota</taxon>
        <taxon>Agaricomycotina</taxon>
        <taxon>Agaricomycetes</taxon>
        <taxon>Agaricomycetidae</taxon>
        <taxon>Agaricales</taxon>
        <taxon>Marasmiineae</taxon>
        <taxon>Mycenaceae</taxon>
        <taxon>Mycena</taxon>
    </lineage>
</organism>
<feature type="chain" id="PRO_5042280071" evidence="1">
    <location>
        <begin position="21"/>
        <end position="186"/>
    </location>
</feature>
<dbReference type="EMBL" id="JARKIE010000001">
    <property type="protein sequence ID" value="KAJ7710394.1"/>
    <property type="molecule type" value="Genomic_DNA"/>
</dbReference>
<comment type="caution">
    <text evidence="2">The sequence shown here is derived from an EMBL/GenBank/DDBJ whole genome shotgun (WGS) entry which is preliminary data.</text>
</comment>
<keyword evidence="1" id="KW-0732">Signal</keyword>
<feature type="signal peptide" evidence="1">
    <location>
        <begin position="1"/>
        <end position="20"/>
    </location>
</feature>
<name>A0AAD7H1Y5_MYCRO</name>
<dbReference type="AlphaFoldDB" id="A0AAD7H1Y5"/>
<protein>
    <submittedName>
        <fullName evidence="2">Uncharacterized protein</fullName>
    </submittedName>
</protein>
<reference evidence="2" key="1">
    <citation type="submission" date="2023-03" db="EMBL/GenBank/DDBJ databases">
        <title>Massive genome expansion in bonnet fungi (Mycena s.s.) driven by repeated elements and novel gene families across ecological guilds.</title>
        <authorList>
            <consortium name="Lawrence Berkeley National Laboratory"/>
            <person name="Harder C.B."/>
            <person name="Miyauchi S."/>
            <person name="Viragh M."/>
            <person name="Kuo A."/>
            <person name="Thoen E."/>
            <person name="Andreopoulos B."/>
            <person name="Lu D."/>
            <person name="Skrede I."/>
            <person name="Drula E."/>
            <person name="Henrissat B."/>
            <person name="Morin E."/>
            <person name="Kohler A."/>
            <person name="Barry K."/>
            <person name="LaButti K."/>
            <person name="Morin E."/>
            <person name="Salamov A."/>
            <person name="Lipzen A."/>
            <person name="Mereny Z."/>
            <person name="Hegedus B."/>
            <person name="Baldrian P."/>
            <person name="Stursova M."/>
            <person name="Weitz H."/>
            <person name="Taylor A."/>
            <person name="Grigoriev I.V."/>
            <person name="Nagy L.G."/>
            <person name="Martin F."/>
            <person name="Kauserud H."/>
        </authorList>
    </citation>
    <scope>NUCLEOTIDE SEQUENCE</scope>
    <source>
        <strain evidence="2">CBHHK067</strain>
    </source>
</reference>
<gene>
    <name evidence="2" type="ORF">B0H17DRAFT_1324186</name>
</gene>
<accession>A0AAD7H1Y5</accession>
<sequence>MHIPITAAALLLSASIHASGQTLYFAEVPGDPIPAISTVSISAAGVSPDGATTYVEIGVDPTFVVTTSSQTITFVSAPTPFTNTFLENASGFRQSDTFGDAETCSFASDGSAACVNVCSPILHSRSGKPSAKFHGQRDVSATFIDTYLPEPWSIAQNPYATMFRIGWSFNRPACPLKHRNCDKSLL</sequence>
<keyword evidence="3" id="KW-1185">Reference proteome</keyword>
<evidence type="ECO:0000313" key="2">
    <source>
        <dbReference type="EMBL" id="KAJ7710394.1"/>
    </source>
</evidence>
<proteinExistence type="predicted"/>
<evidence type="ECO:0000313" key="3">
    <source>
        <dbReference type="Proteomes" id="UP001221757"/>
    </source>
</evidence>
<dbReference type="Proteomes" id="UP001221757">
    <property type="component" value="Unassembled WGS sequence"/>
</dbReference>
<evidence type="ECO:0000256" key="1">
    <source>
        <dbReference type="SAM" id="SignalP"/>
    </source>
</evidence>